<dbReference type="STRING" id="631454.N177_4181"/>
<dbReference type="PIRSF" id="PIRSF031780">
    <property type="entry name" value="UCP031780"/>
    <property type="match status" value="1"/>
</dbReference>
<dbReference type="Pfam" id="PF07345">
    <property type="entry name" value="ATPaseInh_sub_z"/>
    <property type="match status" value="1"/>
</dbReference>
<organism evidence="1 2">
    <name type="scientific">Lutibaculum baratangense AMV1</name>
    <dbReference type="NCBI Taxonomy" id="631454"/>
    <lineage>
        <taxon>Bacteria</taxon>
        <taxon>Pseudomonadati</taxon>
        <taxon>Pseudomonadota</taxon>
        <taxon>Alphaproteobacteria</taxon>
        <taxon>Hyphomicrobiales</taxon>
        <taxon>Tepidamorphaceae</taxon>
        <taxon>Lutibaculum</taxon>
    </lineage>
</organism>
<dbReference type="EMBL" id="AWXZ01000044">
    <property type="protein sequence ID" value="ESR22451.1"/>
    <property type="molecule type" value="Genomic_DNA"/>
</dbReference>
<name>V4R8F8_9HYPH</name>
<protein>
    <recommendedName>
        <fullName evidence="3">DUF1476 domain-containing protein</fullName>
    </recommendedName>
</protein>
<sequence>MDEFEKRKNAAESKFAHDEELRFKATARRNKLLGLWAAEKMGLSGPDADAYAKEVVLADFEEKGDEDVFRKVRRDFDAKGVEQSDHQIRRRMEELLVQAAEQVQKEV</sequence>
<evidence type="ECO:0000313" key="1">
    <source>
        <dbReference type="EMBL" id="ESR22451.1"/>
    </source>
</evidence>
<evidence type="ECO:0000313" key="2">
    <source>
        <dbReference type="Proteomes" id="UP000017819"/>
    </source>
</evidence>
<dbReference type="InterPro" id="IPR038293">
    <property type="entry name" value="ATPase_inh_sub_z_sf"/>
</dbReference>
<evidence type="ECO:0008006" key="3">
    <source>
        <dbReference type="Google" id="ProtNLM"/>
    </source>
</evidence>
<dbReference type="InterPro" id="IPR009945">
    <property type="entry name" value="ATPase_inh_sub_z"/>
</dbReference>
<keyword evidence="2" id="KW-1185">Reference proteome</keyword>
<dbReference type="RefSeq" id="WP_023434283.1">
    <property type="nucleotide sequence ID" value="NZ_AWXZ01000044.1"/>
</dbReference>
<proteinExistence type="predicted"/>
<dbReference type="OrthoDB" id="9810387at2"/>
<dbReference type="Proteomes" id="UP000017819">
    <property type="component" value="Unassembled WGS sequence"/>
</dbReference>
<accession>V4R8F8</accession>
<gene>
    <name evidence="1" type="ORF">N177_4181</name>
</gene>
<dbReference type="PATRIC" id="fig|631454.5.peg.4125"/>
<comment type="caution">
    <text evidence="1">The sequence shown here is derived from an EMBL/GenBank/DDBJ whole genome shotgun (WGS) entry which is preliminary data.</text>
</comment>
<dbReference type="AlphaFoldDB" id="V4R8F8"/>
<dbReference type="Gene3D" id="1.10.790.20">
    <property type="entry name" value="Domain of unknown function DUF1476"/>
    <property type="match status" value="1"/>
</dbReference>
<reference evidence="1 2" key="1">
    <citation type="journal article" date="2014" name="Genome Announc.">
        <title>Draft Genome Sequence of Lutibaculum baratangense Strain AMV1T, Isolated from a Mud Volcano in Andamans, India.</title>
        <authorList>
            <person name="Singh A."/>
            <person name="Sreenivas A."/>
            <person name="Sathyanarayana Reddy G."/>
            <person name="Pinnaka A.K."/>
            <person name="Shivaji S."/>
        </authorList>
    </citation>
    <scope>NUCLEOTIDE SEQUENCE [LARGE SCALE GENOMIC DNA]</scope>
    <source>
        <strain evidence="1 2">AMV1</strain>
    </source>
</reference>
<dbReference type="eggNOG" id="COG5467">
    <property type="taxonomic scope" value="Bacteria"/>
</dbReference>